<dbReference type="Proteomes" id="UP000662904">
    <property type="component" value="Chromosome"/>
</dbReference>
<keyword evidence="3" id="KW-0238">DNA-binding</keyword>
<dbReference type="Pfam" id="PF07282">
    <property type="entry name" value="Cas12f1-like_TNB"/>
    <property type="match status" value="1"/>
</dbReference>
<keyword evidence="8" id="KW-1185">Reference proteome</keyword>
<protein>
    <recommendedName>
        <fullName evidence="9">Transposase</fullName>
    </recommendedName>
</protein>
<dbReference type="KEGG" id="kme:H0A61_01856"/>
<evidence type="ECO:0000256" key="2">
    <source>
        <dbReference type="ARBA" id="ARBA00022578"/>
    </source>
</evidence>
<gene>
    <name evidence="7" type="ORF">H0A61_01856</name>
</gene>
<evidence type="ECO:0000313" key="7">
    <source>
        <dbReference type="EMBL" id="QSQ09485.1"/>
    </source>
</evidence>
<dbReference type="GO" id="GO:0006310">
    <property type="term" value="P:DNA recombination"/>
    <property type="evidence" value="ECO:0007669"/>
    <property type="project" value="UniProtKB-KW"/>
</dbReference>
<dbReference type="InterPro" id="IPR051491">
    <property type="entry name" value="Recombinase/Transposase-rel"/>
</dbReference>
<dbReference type="EMBL" id="CP059066">
    <property type="protein sequence ID" value="QSQ09485.1"/>
    <property type="molecule type" value="Genomic_DNA"/>
</dbReference>
<name>A0A8A0RM51_9FIRM</name>
<dbReference type="NCBIfam" id="TIGR01766">
    <property type="entry name" value="IS200/IS605 family accessory protein TnpB-like domain"/>
    <property type="match status" value="1"/>
</dbReference>
<proteinExistence type="inferred from homology"/>
<dbReference type="NCBIfam" id="NF040570">
    <property type="entry name" value="guided_TnpB"/>
    <property type="match status" value="1"/>
</dbReference>
<evidence type="ECO:0000256" key="1">
    <source>
        <dbReference type="ARBA" id="ARBA00008761"/>
    </source>
</evidence>
<keyword evidence="2" id="KW-0815">Transposition</keyword>
<organism evidence="7 8">
    <name type="scientific">Koleobacter methoxysyntrophicus</name>
    <dbReference type="NCBI Taxonomy" id="2751313"/>
    <lineage>
        <taxon>Bacteria</taxon>
        <taxon>Bacillati</taxon>
        <taxon>Bacillota</taxon>
        <taxon>Clostridia</taxon>
        <taxon>Koleobacterales</taxon>
        <taxon>Koleobacteraceae</taxon>
        <taxon>Koleobacter</taxon>
    </lineage>
</organism>
<sequence length="399" mass="45963">MVEVTRVTAIQLNPTKEQQIIIGHLTYSASKLWNIANYKIKNKTLKLKELKSKLKKDFWYKNLHSQSAQALLEKLQIAWENCYKKHTKAPRFQPKDGHYPVRWKKQGIQISNDKIRLSLSKQTKQYLKDTHSIESDYLWISLPKNLSLSRVQEVEIKPHRIYGHTVYVMHIVYRKTIELDNTNRENIMAVDLGIRNLATVVTTNKTAAIYDGRELISRLKLFSKHKAKLQSAVKRSGQNTSKKLHYLIVKERNYVKDYIHKMSTFIIRQAQKERIKTITIGELSKGITNIDIGKQNNEKLHKIPFGKLCSMIEYKAKEVGIDVMRVDESYTSQTCCVCGKVDKSNRKYRGLYVCSCGNVINADVNGAVNILKRVSPSLTLGRSRGNLGIPTRVRVYSVL</sequence>
<dbReference type="InterPro" id="IPR001959">
    <property type="entry name" value="Transposase"/>
</dbReference>
<dbReference type="AlphaFoldDB" id="A0A8A0RM51"/>
<dbReference type="GO" id="GO:0032196">
    <property type="term" value="P:transposition"/>
    <property type="evidence" value="ECO:0007669"/>
    <property type="project" value="UniProtKB-KW"/>
</dbReference>
<comment type="similarity">
    <text evidence="1">In the C-terminal section; belongs to the transposase 35 family.</text>
</comment>
<dbReference type="InterPro" id="IPR010095">
    <property type="entry name" value="Cas12f1-like_TNB"/>
</dbReference>
<evidence type="ECO:0000256" key="3">
    <source>
        <dbReference type="ARBA" id="ARBA00023125"/>
    </source>
</evidence>
<evidence type="ECO:0000313" key="8">
    <source>
        <dbReference type="Proteomes" id="UP000662904"/>
    </source>
</evidence>
<dbReference type="Pfam" id="PF01385">
    <property type="entry name" value="OrfB_IS605"/>
    <property type="match status" value="1"/>
</dbReference>
<dbReference type="GO" id="GO:0003677">
    <property type="term" value="F:DNA binding"/>
    <property type="evidence" value="ECO:0007669"/>
    <property type="project" value="UniProtKB-KW"/>
</dbReference>
<evidence type="ECO:0000256" key="4">
    <source>
        <dbReference type="ARBA" id="ARBA00023172"/>
    </source>
</evidence>
<reference evidence="7" key="1">
    <citation type="submission" date="2020-07" db="EMBL/GenBank/DDBJ databases">
        <title>Koleobacter methoxysyntrophicus gen. nov., sp. nov., a novel anaerobic bacterium isolated from deep subsurface oil field and proposal of Koleobacterales ord. nov. in the phylum Firmicutes.</title>
        <authorList>
            <person name="Sakamoto S."/>
            <person name="Tamaki H."/>
        </authorList>
    </citation>
    <scope>NUCLEOTIDE SEQUENCE</scope>
    <source>
        <strain evidence="7">NRmbB1</strain>
    </source>
</reference>
<feature type="domain" description="Probable transposase IS891/IS1136/IS1341" evidence="5">
    <location>
        <begin position="170"/>
        <end position="284"/>
    </location>
</feature>
<feature type="domain" description="Cas12f1-like TNB" evidence="6">
    <location>
        <begin position="305"/>
        <end position="370"/>
    </location>
</feature>
<accession>A0A8A0RM51</accession>
<dbReference type="PANTHER" id="PTHR36172:SF1">
    <property type="entry name" value="RESOLVASE-RELATED"/>
    <property type="match status" value="1"/>
</dbReference>
<evidence type="ECO:0000259" key="5">
    <source>
        <dbReference type="Pfam" id="PF01385"/>
    </source>
</evidence>
<evidence type="ECO:0000259" key="6">
    <source>
        <dbReference type="Pfam" id="PF07282"/>
    </source>
</evidence>
<dbReference type="PANTHER" id="PTHR36172">
    <property type="match status" value="1"/>
</dbReference>
<evidence type="ECO:0008006" key="9">
    <source>
        <dbReference type="Google" id="ProtNLM"/>
    </source>
</evidence>
<keyword evidence="4" id="KW-0233">DNA recombination</keyword>